<reference evidence="2" key="1">
    <citation type="submission" date="2018-06" db="EMBL/GenBank/DDBJ databases">
        <authorList>
            <person name="Zhirakovskaya E."/>
        </authorList>
    </citation>
    <scope>NUCLEOTIDE SEQUENCE</scope>
</reference>
<feature type="domain" description="DUF5069" evidence="1">
    <location>
        <begin position="2"/>
        <end position="61"/>
    </location>
</feature>
<protein>
    <recommendedName>
        <fullName evidence="1">DUF5069 domain-containing protein</fullName>
    </recommendedName>
</protein>
<proteinExistence type="predicted"/>
<gene>
    <name evidence="2" type="ORF">MNBD_NITROSPIRAE01-100</name>
</gene>
<name>A0A3B1CG81_9ZZZZ</name>
<dbReference type="EMBL" id="UOGF01000051">
    <property type="protein sequence ID" value="VAX29496.1"/>
    <property type="molecule type" value="Genomic_DNA"/>
</dbReference>
<dbReference type="InterPro" id="IPR031849">
    <property type="entry name" value="DUF5069"/>
</dbReference>
<dbReference type="Pfam" id="PF16798">
    <property type="entry name" value="DUF5069"/>
    <property type="match status" value="1"/>
</dbReference>
<sequence length="70" mass="8399">MKKHCVQHNTEKIAQWNQNFLHRKPASPEEETHFLEQRNRLTPERKDIETWVDLLDLDEGRDVPLKNPTP</sequence>
<accession>A0A3B1CG81</accession>
<dbReference type="AlphaFoldDB" id="A0A3B1CG81"/>
<evidence type="ECO:0000313" key="2">
    <source>
        <dbReference type="EMBL" id="VAX29496.1"/>
    </source>
</evidence>
<evidence type="ECO:0000259" key="1">
    <source>
        <dbReference type="Pfam" id="PF16798"/>
    </source>
</evidence>
<organism evidence="2">
    <name type="scientific">hydrothermal vent metagenome</name>
    <dbReference type="NCBI Taxonomy" id="652676"/>
    <lineage>
        <taxon>unclassified sequences</taxon>
        <taxon>metagenomes</taxon>
        <taxon>ecological metagenomes</taxon>
    </lineage>
</organism>